<gene>
    <name evidence="3" type="ORF">LPLAT_LOCUS13327</name>
</gene>
<accession>A0AAV2P881</accession>
<sequence length="394" mass="45619">MEPPCKICTRLTPPAAFNPRTLENRYKSPVTRRRVFCEPRRCNAKVGTDLRSELDSRSYNVDRIVDKIQELKRNVQDLDGSKRDKKKIQQEDRLESLSNARISDLKNVHDAVENCLREMGKIKTFLENENSWWKLLKAHSADCCQQKLPHLHGILDGSSVTLILLEEGTDQFPRHFVIAKSQKRSNIAGSSFGTSSRELKSEQYTEPWKEHTEEYSDTYTVPYYNLDIKSTLIKVASMDKHEPTQRYAKRAVTSKQSTVTSECWTEAQEGRSDEEKTPDRSPRSKETRDKMQFRDKKERTDRSNIVPPREIWYGQNTQTMFEDRLKPRKTFSSENTGSKKLAVTADFESNVDLSTELSPRNVTNHKPRTKTIIEKGVNHIQKFSTKISKAKSRD</sequence>
<keyword evidence="4" id="KW-1185">Reference proteome</keyword>
<proteinExistence type="predicted"/>
<feature type="region of interest" description="Disordered" evidence="2">
    <location>
        <begin position="258"/>
        <end position="301"/>
    </location>
</feature>
<protein>
    <submittedName>
        <fullName evidence="3">Uncharacterized protein</fullName>
    </submittedName>
</protein>
<name>A0AAV2P881_9HYME</name>
<evidence type="ECO:0000313" key="3">
    <source>
        <dbReference type="EMBL" id="CAL1688214.1"/>
    </source>
</evidence>
<evidence type="ECO:0000256" key="2">
    <source>
        <dbReference type="SAM" id="MobiDB-lite"/>
    </source>
</evidence>
<feature type="compositionally biased region" description="Basic and acidic residues" evidence="2">
    <location>
        <begin position="268"/>
        <end position="301"/>
    </location>
</feature>
<evidence type="ECO:0000256" key="1">
    <source>
        <dbReference type="SAM" id="Coils"/>
    </source>
</evidence>
<keyword evidence="1" id="KW-0175">Coiled coil</keyword>
<dbReference type="AlphaFoldDB" id="A0AAV2P881"/>
<dbReference type="Proteomes" id="UP001497644">
    <property type="component" value="Chromosome 8"/>
</dbReference>
<organism evidence="3 4">
    <name type="scientific">Lasius platythorax</name>
    <dbReference type="NCBI Taxonomy" id="488582"/>
    <lineage>
        <taxon>Eukaryota</taxon>
        <taxon>Metazoa</taxon>
        <taxon>Ecdysozoa</taxon>
        <taxon>Arthropoda</taxon>
        <taxon>Hexapoda</taxon>
        <taxon>Insecta</taxon>
        <taxon>Pterygota</taxon>
        <taxon>Neoptera</taxon>
        <taxon>Endopterygota</taxon>
        <taxon>Hymenoptera</taxon>
        <taxon>Apocrita</taxon>
        <taxon>Aculeata</taxon>
        <taxon>Formicoidea</taxon>
        <taxon>Formicidae</taxon>
        <taxon>Formicinae</taxon>
        <taxon>Lasius</taxon>
        <taxon>Lasius</taxon>
    </lineage>
</organism>
<feature type="coiled-coil region" evidence="1">
    <location>
        <begin position="61"/>
        <end position="88"/>
    </location>
</feature>
<dbReference type="EMBL" id="OZ034831">
    <property type="protein sequence ID" value="CAL1688214.1"/>
    <property type="molecule type" value="Genomic_DNA"/>
</dbReference>
<evidence type="ECO:0000313" key="4">
    <source>
        <dbReference type="Proteomes" id="UP001497644"/>
    </source>
</evidence>
<reference evidence="3" key="1">
    <citation type="submission" date="2024-04" db="EMBL/GenBank/DDBJ databases">
        <authorList>
            <consortium name="Molecular Ecology Group"/>
        </authorList>
    </citation>
    <scope>NUCLEOTIDE SEQUENCE</scope>
</reference>